<dbReference type="GO" id="GO:0003905">
    <property type="term" value="F:alkylbase DNA N-glycosylase activity"/>
    <property type="evidence" value="ECO:0007669"/>
    <property type="project" value="UniProtKB-EC"/>
</dbReference>
<organism evidence="7 8">
    <name type="scientific">Kaistia defluvii</name>
    <dbReference type="NCBI Taxonomy" id="410841"/>
    <lineage>
        <taxon>Bacteria</taxon>
        <taxon>Pseudomonadati</taxon>
        <taxon>Pseudomonadota</taxon>
        <taxon>Alphaproteobacteria</taxon>
        <taxon>Hyphomicrobiales</taxon>
        <taxon>Kaistiaceae</taxon>
        <taxon>Kaistia</taxon>
    </lineage>
</organism>
<proteinExistence type="predicted"/>
<feature type="domain" description="HhH-GPD" evidence="5">
    <location>
        <begin position="132"/>
        <end position="294"/>
    </location>
</feature>
<evidence type="ECO:0000313" key="8">
    <source>
        <dbReference type="Proteomes" id="UP001549321"/>
    </source>
</evidence>
<dbReference type="InterPro" id="IPR003265">
    <property type="entry name" value="HhH-GPD_domain"/>
</dbReference>
<accession>A0ABV2QX23</accession>
<evidence type="ECO:0000259" key="5">
    <source>
        <dbReference type="SMART" id="SM00478"/>
    </source>
</evidence>
<evidence type="ECO:0000256" key="3">
    <source>
        <dbReference type="ARBA" id="ARBA00022763"/>
    </source>
</evidence>
<dbReference type="InterPro" id="IPR051912">
    <property type="entry name" value="Alkylbase_DNA_Glycosylase/TA"/>
</dbReference>
<evidence type="ECO:0000256" key="2">
    <source>
        <dbReference type="ARBA" id="ARBA00012000"/>
    </source>
</evidence>
<keyword evidence="8" id="KW-1185">Reference proteome</keyword>
<reference evidence="7 8" key="1">
    <citation type="submission" date="2024-06" db="EMBL/GenBank/DDBJ databases">
        <title>Sorghum-associated microbial communities from plants grown in Nebraska, USA.</title>
        <authorList>
            <person name="Schachtman D."/>
        </authorList>
    </citation>
    <scope>NUCLEOTIDE SEQUENCE [LARGE SCALE GENOMIC DNA]</scope>
    <source>
        <strain evidence="7 8">3207</strain>
    </source>
</reference>
<dbReference type="PANTHER" id="PTHR43003:SF12">
    <property type="entry name" value="DNA-3-METHYLADENINE GLYCOSYLASE"/>
    <property type="match status" value="1"/>
</dbReference>
<evidence type="ECO:0000256" key="4">
    <source>
        <dbReference type="ARBA" id="ARBA00023204"/>
    </source>
</evidence>
<evidence type="ECO:0000256" key="1">
    <source>
        <dbReference type="ARBA" id="ARBA00000086"/>
    </source>
</evidence>
<keyword evidence="4" id="KW-0234">DNA repair</keyword>
<dbReference type="RefSeq" id="WP_354549917.1">
    <property type="nucleotide sequence ID" value="NZ_JBEPSM010000001.1"/>
</dbReference>
<dbReference type="EC" id="3.2.2.21" evidence="2"/>
<dbReference type="EMBL" id="JBEPSM010000001">
    <property type="protein sequence ID" value="MET4633569.1"/>
    <property type="molecule type" value="Genomic_DNA"/>
</dbReference>
<dbReference type="SUPFAM" id="SSF48150">
    <property type="entry name" value="DNA-glycosylase"/>
    <property type="match status" value="1"/>
</dbReference>
<dbReference type="Gene3D" id="1.10.1670.40">
    <property type="match status" value="1"/>
</dbReference>
<feature type="domain" description="DNA-3-methyladenine glycosylase AlkA N-terminal" evidence="6">
    <location>
        <begin position="4"/>
        <end position="122"/>
    </location>
</feature>
<keyword evidence="7" id="KW-0378">Hydrolase</keyword>
<keyword evidence="3" id="KW-0227">DNA damage</keyword>
<dbReference type="InterPro" id="IPR010316">
    <property type="entry name" value="AlkA_N"/>
</dbReference>
<dbReference type="Proteomes" id="UP001549321">
    <property type="component" value="Unassembled WGS sequence"/>
</dbReference>
<dbReference type="SMART" id="SM01009">
    <property type="entry name" value="AlkA_N"/>
    <property type="match status" value="1"/>
</dbReference>
<sequence length="295" mass="31781">MKLTLAMPPAFRPEYALAYHGRDRLSVSERVEGRTLAKTMLVDGTAHLLQIDLAHSDRHTDPHAEIHFDGDVLPPEVVERIVSRMLGFGSDPVGFEALVAAREDAARILGPRRGLRIPLTADIWDAVCWAVIGQQINLTFAAALRRAMIERAGVLHPASGLYAHPDPARVAALEIGDLTSLRFSRSKASYLIGVARLIEDGALSLEALAQGSAGEAEAALVAVRGIGTWTARYILLRGFGFPDMAPIGDSGLATALQRLHGLAERPDIKAQEASMQAFAPHRSLATTHLWASLAD</sequence>
<protein>
    <recommendedName>
        <fullName evidence="2">DNA-3-methyladenine glycosylase II</fullName>
        <ecNumber evidence="2">3.2.2.21</ecNumber>
    </recommendedName>
</protein>
<evidence type="ECO:0000313" key="7">
    <source>
        <dbReference type="EMBL" id="MET4633569.1"/>
    </source>
</evidence>
<evidence type="ECO:0000259" key="6">
    <source>
        <dbReference type="SMART" id="SM01009"/>
    </source>
</evidence>
<dbReference type="InterPro" id="IPR011257">
    <property type="entry name" value="DNA_glycosylase"/>
</dbReference>
<comment type="catalytic activity">
    <reaction evidence="1">
        <text>Hydrolysis of alkylated DNA, releasing 3-methyladenine, 3-methylguanine, 7-methylguanine and 7-methyladenine.</text>
        <dbReference type="EC" id="3.2.2.21"/>
    </reaction>
</comment>
<dbReference type="Gene3D" id="1.10.340.30">
    <property type="entry name" value="Hypothetical protein, domain 2"/>
    <property type="match status" value="1"/>
</dbReference>
<dbReference type="CDD" id="cd00056">
    <property type="entry name" value="ENDO3c"/>
    <property type="match status" value="1"/>
</dbReference>
<comment type="caution">
    <text evidence="7">The sequence shown here is derived from an EMBL/GenBank/DDBJ whole genome shotgun (WGS) entry which is preliminary data.</text>
</comment>
<dbReference type="Pfam" id="PF00730">
    <property type="entry name" value="HhH-GPD"/>
    <property type="match status" value="1"/>
</dbReference>
<dbReference type="SMART" id="SM00478">
    <property type="entry name" value="ENDO3c"/>
    <property type="match status" value="1"/>
</dbReference>
<dbReference type="PANTHER" id="PTHR43003">
    <property type="entry name" value="DNA-3-METHYLADENINE GLYCOSYLASE"/>
    <property type="match status" value="1"/>
</dbReference>
<gene>
    <name evidence="7" type="ORF">ABIE08_001482</name>
</gene>
<name>A0ABV2QX23_9HYPH</name>
<keyword evidence="7" id="KW-0326">Glycosidase</keyword>